<proteinExistence type="predicted"/>
<dbReference type="Pfam" id="PF24071">
    <property type="entry name" value="Phage_zn_bind_3"/>
    <property type="match status" value="1"/>
</dbReference>
<comment type="caution">
    <text evidence="2">The sequence shown here is derived from an EMBL/GenBank/DDBJ whole genome shotgun (WGS) entry which is preliminary data.</text>
</comment>
<dbReference type="Proteomes" id="UP001501183">
    <property type="component" value="Unassembled WGS sequence"/>
</dbReference>
<evidence type="ECO:0000313" key="3">
    <source>
        <dbReference type="Proteomes" id="UP001501183"/>
    </source>
</evidence>
<keyword evidence="3" id="KW-1185">Reference proteome</keyword>
<reference evidence="3" key="1">
    <citation type="journal article" date="2019" name="Int. J. Syst. Evol. Microbiol.">
        <title>The Global Catalogue of Microorganisms (GCM) 10K type strain sequencing project: providing services to taxonomists for standard genome sequencing and annotation.</title>
        <authorList>
            <consortium name="The Broad Institute Genomics Platform"/>
            <consortium name="The Broad Institute Genome Sequencing Center for Infectious Disease"/>
            <person name="Wu L."/>
            <person name="Ma J."/>
        </authorList>
    </citation>
    <scope>NUCLEOTIDE SEQUENCE [LARGE SCALE GENOMIC DNA]</scope>
    <source>
        <strain evidence="3">JCM 32206</strain>
    </source>
</reference>
<gene>
    <name evidence="2" type="ORF">GCM10023094_32110</name>
</gene>
<protein>
    <recommendedName>
        <fullName evidence="1">Phage FDXHR zinc binding domain-containing protein</fullName>
    </recommendedName>
</protein>
<name>A0ABP8P5T1_9NOCA</name>
<evidence type="ECO:0000259" key="1">
    <source>
        <dbReference type="Pfam" id="PF24071"/>
    </source>
</evidence>
<sequence length="96" mass="10201">MPSLPPSQHLAETLLTTQINTCNGCPARWSGLNTAHCAGCHVTFTGPSAFDRHRVKSTCATPAEIGLKSADRAYPCFGYPMRDDALSFFDGLGIAG</sequence>
<organism evidence="2 3">
    <name type="scientific">Rhodococcus olei</name>
    <dbReference type="NCBI Taxonomy" id="2161675"/>
    <lineage>
        <taxon>Bacteria</taxon>
        <taxon>Bacillati</taxon>
        <taxon>Actinomycetota</taxon>
        <taxon>Actinomycetes</taxon>
        <taxon>Mycobacteriales</taxon>
        <taxon>Nocardiaceae</taxon>
        <taxon>Rhodococcus</taxon>
    </lineage>
</organism>
<dbReference type="EMBL" id="BAABFB010000050">
    <property type="protein sequence ID" value="GAA4482349.1"/>
    <property type="molecule type" value="Genomic_DNA"/>
</dbReference>
<accession>A0ABP8P5T1</accession>
<evidence type="ECO:0000313" key="2">
    <source>
        <dbReference type="EMBL" id="GAA4482349.1"/>
    </source>
</evidence>
<dbReference type="InterPro" id="IPR058158">
    <property type="entry name" value="Phage_zn-bd_3"/>
</dbReference>
<feature type="domain" description="Phage FDXHR zinc binding" evidence="1">
    <location>
        <begin position="21"/>
        <end position="65"/>
    </location>
</feature>